<comment type="caution">
    <text evidence="1">The sequence shown here is derived from an EMBL/GenBank/DDBJ whole genome shotgun (WGS) entry which is preliminary data.</text>
</comment>
<dbReference type="OrthoDB" id="6112914at2759"/>
<accession>A0A8B6DJN6</accession>
<protein>
    <recommendedName>
        <fullName evidence="3">Mab-21-like nucleotidyltransferase domain-containing protein</fullName>
    </recommendedName>
</protein>
<organism evidence="1 2">
    <name type="scientific">Mytilus galloprovincialis</name>
    <name type="common">Mediterranean mussel</name>
    <dbReference type="NCBI Taxonomy" id="29158"/>
    <lineage>
        <taxon>Eukaryota</taxon>
        <taxon>Metazoa</taxon>
        <taxon>Spiralia</taxon>
        <taxon>Lophotrochozoa</taxon>
        <taxon>Mollusca</taxon>
        <taxon>Bivalvia</taxon>
        <taxon>Autobranchia</taxon>
        <taxon>Pteriomorphia</taxon>
        <taxon>Mytilida</taxon>
        <taxon>Mytiloidea</taxon>
        <taxon>Mytilidae</taxon>
        <taxon>Mytilinae</taxon>
        <taxon>Mytilus</taxon>
    </lineage>
</organism>
<evidence type="ECO:0000313" key="1">
    <source>
        <dbReference type="EMBL" id="VDI20651.1"/>
    </source>
</evidence>
<reference evidence="1" key="1">
    <citation type="submission" date="2018-11" db="EMBL/GenBank/DDBJ databases">
        <authorList>
            <person name="Alioto T."/>
            <person name="Alioto T."/>
        </authorList>
    </citation>
    <scope>NUCLEOTIDE SEQUENCE</scope>
</reference>
<proteinExistence type="predicted"/>
<name>A0A8B6DJN6_MYTGA</name>
<dbReference type="EMBL" id="UYJE01003595">
    <property type="protein sequence ID" value="VDI20651.1"/>
    <property type="molecule type" value="Genomic_DNA"/>
</dbReference>
<dbReference type="Proteomes" id="UP000596742">
    <property type="component" value="Unassembled WGS sequence"/>
</dbReference>
<gene>
    <name evidence="1" type="ORF">MGAL_10B020138</name>
</gene>
<keyword evidence="2" id="KW-1185">Reference proteome</keyword>
<dbReference type="AlphaFoldDB" id="A0A8B6DJN6"/>
<evidence type="ECO:0008006" key="3">
    <source>
        <dbReference type="Google" id="ProtNLM"/>
    </source>
</evidence>
<evidence type="ECO:0000313" key="2">
    <source>
        <dbReference type="Proteomes" id="UP000596742"/>
    </source>
</evidence>
<sequence length="489" mass="56577">MDRNSKNKSNSSDENIFDMKKTTYWEIYGVKRFPYRGKRKFTPLLSQSLDGGMVISNDVFGLTISQFERMYEACLERRKSKEQWILNLRYPDKSSIEYFEYLENCTDYNKDHLPWIDPREHHLYEHLVNIVGSEIDIRKRHRLFIIIDMIFNSSGLGGYTQIFSGSLAEGLDLPGSDMDVMYVSKSAKIIQKEKNILIPVNGVYVMETDIDHPGFARLRQVATSKGKSLPEKCERCPTGSCTGKRRYLLTSKFLTVHMQENTCIHGPCISDIDQTIDRAFCIRSKYLPHNAMPWSSRHGRQWPPSFVIDRIVKYGCLLVPVGPKISSDDDSLWRISFSVAESNDTWTINYKYNVHSFMTVNERMTLATTQHVHYVQHSQLIPAELQLEVEYSGMNILPNVMSRCLRFLCYHHLGDISNRRQTLRDLYITVKDNLIKSINTVSNELTILAVCFEISGYKDLAYQCYEQALQCDVNVCPSAKARRLKLLEN</sequence>